<evidence type="ECO:0000256" key="2">
    <source>
        <dbReference type="ARBA" id="ARBA00022448"/>
    </source>
</evidence>
<keyword evidence="6 9" id="KW-0472">Membrane</keyword>
<evidence type="ECO:0000256" key="5">
    <source>
        <dbReference type="ARBA" id="ARBA00022989"/>
    </source>
</evidence>
<dbReference type="PANTHER" id="PTHR23513:SF9">
    <property type="entry name" value="ENTEROBACTIN EXPORTER ENTS"/>
    <property type="match status" value="1"/>
</dbReference>
<gene>
    <name evidence="11" type="ORF">ACFSB2_14625</name>
</gene>
<dbReference type="InterPro" id="IPR036259">
    <property type="entry name" value="MFS_trans_sf"/>
</dbReference>
<dbReference type="Pfam" id="PF07690">
    <property type="entry name" value="MFS_1"/>
    <property type="match status" value="1"/>
</dbReference>
<sequence>MQQSKDSILRQSSFTNYWISQILSSTSFQMLSVAIGWQMYSLTHNAFSLGFVGLAQFIPMVGLTLIVGHVADRFDRRKIVFLCRFIEGGIAGLLLFENLVGTPNREQILLAAAVIGACRAFEGPSSSALLPQLIPTENLQQAIAWSTSGGQLAQILGPSLGGLLYSLGPSYVYGASTAALFVAGILTCFIHVERSARELKRVSIRSLFSGLAFIYHRPVILGTISLDLFAVLLGGATALLPIFAQNILHTGAWGLGLLRTAPAIGALVMSLIFAYFPLKKAYGPTLFGALAVFGLATMLFAISTNMIVSLVALFLVGASDVISVVIRSSLVQLQTPDEMRGRVNAVNSLFIGTSNQLGEFESGMVAGFIGAVPAAFFGGLGTIVVAGLWMYLFPSLRRMRSLSEG</sequence>
<dbReference type="PROSITE" id="PS50850">
    <property type="entry name" value="MFS"/>
    <property type="match status" value="1"/>
</dbReference>
<dbReference type="EMBL" id="JBHUCX010000035">
    <property type="protein sequence ID" value="MFD1675936.1"/>
    <property type="molecule type" value="Genomic_DNA"/>
</dbReference>
<dbReference type="SUPFAM" id="SSF103473">
    <property type="entry name" value="MFS general substrate transporter"/>
    <property type="match status" value="1"/>
</dbReference>
<dbReference type="CDD" id="cd06173">
    <property type="entry name" value="MFS_MefA_like"/>
    <property type="match status" value="1"/>
</dbReference>
<evidence type="ECO:0000313" key="12">
    <source>
        <dbReference type="Proteomes" id="UP001597079"/>
    </source>
</evidence>
<organism evidence="11 12">
    <name type="scientific">Alicyclobacillus fodiniaquatilis</name>
    <dbReference type="NCBI Taxonomy" id="1661150"/>
    <lineage>
        <taxon>Bacteria</taxon>
        <taxon>Bacillati</taxon>
        <taxon>Bacillota</taxon>
        <taxon>Bacilli</taxon>
        <taxon>Bacillales</taxon>
        <taxon>Alicyclobacillaceae</taxon>
        <taxon>Alicyclobacillus</taxon>
    </lineage>
</organism>
<keyword evidence="4 9" id="KW-0812">Transmembrane</keyword>
<dbReference type="Gene3D" id="1.20.1250.20">
    <property type="entry name" value="MFS general substrate transporter like domains"/>
    <property type="match status" value="1"/>
</dbReference>
<dbReference type="Proteomes" id="UP001597079">
    <property type="component" value="Unassembled WGS sequence"/>
</dbReference>
<keyword evidence="3" id="KW-1003">Cell membrane</keyword>
<comment type="subcellular location">
    <subcellularLocation>
        <location evidence="1">Cell membrane</location>
        <topology evidence="1">Multi-pass membrane protein</topology>
    </subcellularLocation>
</comment>
<feature type="transmembrane region" description="Helical" evidence="9">
    <location>
        <begin position="79"/>
        <end position="96"/>
    </location>
</feature>
<keyword evidence="5 9" id="KW-1133">Transmembrane helix</keyword>
<evidence type="ECO:0000256" key="3">
    <source>
        <dbReference type="ARBA" id="ARBA00022475"/>
    </source>
</evidence>
<dbReference type="RefSeq" id="WP_377943816.1">
    <property type="nucleotide sequence ID" value="NZ_JBHUCX010000035.1"/>
</dbReference>
<name>A0ABW4JJI7_9BACL</name>
<comment type="caution">
    <text evidence="11">The sequence shown here is derived from an EMBL/GenBank/DDBJ whole genome shotgun (WGS) entry which is preliminary data.</text>
</comment>
<evidence type="ECO:0000256" key="4">
    <source>
        <dbReference type="ARBA" id="ARBA00022692"/>
    </source>
</evidence>
<evidence type="ECO:0000313" key="11">
    <source>
        <dbReference type="EMBL" id="MFD1675936.1"/>
    </source>
</evidence>
<proteinExistence type="inferred from homology"/>
<evidence type="ECO:0000256" key="7">
    <source>
        <dbReference type="ARBA" id="ARBA00038075"/>
    </source>
</evidence>
<feature type="domain" description="Major facilitator superfamily (MFS) profile" evidence="10">
    <location>
        <begin position="13"/>
        <end position="398"/>
    </location>
</feature>
<evidence type="ECO:0000256" key="8">
    <source>
        <dbReference type="ARBA" id="ARBA00040914"/>
    </source>
</evidence>
<keyword evidence="2" id="KW-0813">Transport</keyword>
<protein>
    <recommendedName>
        <fullName evidence="8">Multidrug efflux pump Tap</fullName>
    </recommendedName>
</protein>
<evidence type="ECO:0000256" key="1">
    <source>
        <dbReference type="ARBA" id="ARBA00004651"/>
    </source>
</evidence>
<evidence type="ECO:0000256" key="6">
    <source>
        <dbReference type="ARBA" id="ARBA00023136"/>
    </source>
</evidence>
<evidence type="ECO:0000259" key="10">
    <source>
        <dbReference type="PROSITE" id="PS50850"/>
    </source>
</evidence>
<reference evidence="12" key="1">
    <citation type="journal article" date="2019" name="Int. J. Syst. Evol. Microbiol.">
        <title>The Global Catalogue of Microorganisms (GCM) 10K type strain sequencing project: providing services to taxonomists for standard genome sequencing and annotation.</title>
        <authorList>
            <consortium name="The Broad Institute Genomics Platform"/>
            <consortium name="The Broad Institute Genome Sequencing Center for Infectious Disease"/>
            <person name="Wu L."/>
            <person name="Ma J."/>
        </authorList>
    </citation>
    <scope>NUCLEOTIDE SEQUENCE [LARGE SCALE GENOMIC DNA]</scope>
    <source>
        <strain evidence="12">CGMCC 1.12286</strain>
    </source>
</reference>
<feature type="transmembrane region" description="Helical" evidence="9">
    <location>
        <begin position="256"/>
        <end position="276"/>
    </location>
</feature>
<feature type="transmembrane region" description="Helical" evidence="9">
    <location>
        <begin position="21"/>
        <end position="40"/>
    </location>
</feature>
<dbReference type="PANTHER" id="PTHR23513">
    <property type="entry name" value="INTEGRAL MEMBRANE EFFLUX PROTEIN-RELATED"/>
    <property type="match status" value="1"/>
</dbReference>
<keyword evidence="12" id="KW-1185">Reference proteome</keyword>
<accession>A0ABW4JJI7</accession>
<feature type="transmembrane region" description="Helical" evidence="9">
    <location>
        <begin position="46"/>
        <end position="67"/>
    </location>
</feature>
<feature type="transmembrane region" description="Helical" evidence="9">
    <location>
        <begin position="365"/>
        <end position="392"/>
    </location>
</feature>
<dbReference type="InterPro" id="IPR020846">
    <property type="entry name" value="MFS_dom"/>
</dbReference>
<feature type="transmembrane region" description="Helical" evidence="9">
    <location>
        <begin position="226"/>
        <end position="244"/>
    </location>
</feature>
<feature type="transmembrane region" description="Helical" evidence="9">
    <location>
        <begin position="282"/>
        <end position="300"/>
    </location>
</feature>
<feature type="transmembrane region" description="Helical" evidence="9">
    <location>
        <begin position="171"/>
        <end position="190"/>
    </location>
</feature>
<dbReference type="InterPro" id="IPR011701">
    <property type="entry name" value="MFS"/>
</dbReference>
<comment type="similarity">
    <text evidence="7">Belongs to the major facilitator superfamily. Drug:H(+) antiporter-3 (DHA3) (TC 2.A.1.21) family.</text>
</comment>
<evidence type="ECO:0000256" key="9">
    <source>
        <dbReference type="SAM" id="Phobius"/>
    </source>
</evidence>